<dbReference type="Pfam" id="PF03963">
    <property type="entry name" value="FlgD"/>
    <property type="match status" value="1"/>
</dbReference>
<evidence type="ECO:0000256" key="4">
    <source>
        <dbReference type="ARBA" id="ARBA00024746"/>
    </source>
</evidence>
<comment type="caution">
    <text evidence="8">The sequence shown here is derived from an EMBL/GenBank/DDBJ whole genome shotgun (WGS) entry which is preliminary data.</text>
</comment>
<dbReference type="EMBL" id="BSDD01000003">
    <property type="protein sequence ID" value="GLH70441.1"/>
    <property type="molecule type" value="Genomic_DNA"/>
</dbReference>
<feature type="region of interest" description="Disordered" evidence="6">
    <location>
        <begin position="1"/>
        <end position="23"/>
    </location>
</feature>
<organism evidence="8 9">
    <name type="scientific">Geothrix rubra</name>
    <dbReference type="NCBI Taxonomy" id="2927977"/>
    <lineage>
        <taxon>Bacteria</taxon>
        <taxon>Pseudomonadati</taxon>
        <taxon>Acidobacteriota</taxon>
        <taxon>Holophagae</taxon>
        <taxon>Holophagales</taxon>
        <taxon>Holophagaceae</taxon>
        <taxon>Geothrix</taxon>
    </lineage>
</organism>
<protein>
    <recommendedName>
        <fullName evidence="2 5">Basal-body rod modification protein FlgD</fullName>
    </recommendedName>
</protein>
<comment type="similarity">
    <text evidence="1 5">Belongs to the FlgD family.</text>
</comment>
<accession>A0ABQ5Q7J3</accession>
<keyword evidence="9" id="KW-1185">Reference proteome</keyword>
<proteinExistence type="inferred from homology"/>
<feature type="compositionally biased region" description="Low complexity" evidence="6">
    <location>
        <begin position="7"/>
        <end position="23"/>
    </location>
</feature>
<dbReference type="InterPro" id="IPR025965">
    <property type="entry name" value="FlgD/Vpr_Ig-like"/>
</dbReference>
<dbReference type="Pfam" id="PF13860">
    <property type="entry name" value="FlgD_ig"/>
    <property type="match status" value="1"/>
</dbReference>
<evidence type="ECO:0000313" key="9">
    <source>
        <dbReference type="Proteomes" id="UP001165089"/>
    </source>
</evidence>
<dbReference type="Gene3D" id="2.60.40.4070">
    <property type="match status" value="1"/>
</dbReference>
<dbReference type="Gene3D" id="2.30.30.910">
    <property type="match status" value="1"/>
</dbReference>
<dbReference type="RefSeq" id="WP_285725205.1">
    <property type="nucleotide sequence ID" value="NZ_BSDD01000003.1"/>
</dbReference>
<evidence type="ECO:0000256" key="1">
    <source>
        <dbReference type="ARBA" id="ARBA00010577"/>
    </source>
</evidence>
<gene>
    <name evidence="8" type="primary">flgD</name>
    <name evidence="8" type="ORF">GETHPA_19740</name>
</gene>
<evidence type="ECO:0000256" key="2">
    <source>
        <dbReference type="ARBA" id="ARBA00016013"/>
    </source>
</evidence>
<evidence type="ECO:0000256" key="6">
    <source>
        <dbReference type="SAM" id="MobiDB-lite"/>
    </source>
</evidence>
<keyword evidence="3 5" id="KW-1005">Bacterial flagellum biogenesis</keyword>
<dbReference type="Proteomes" id="UP001165089">
    <property type="component" value="Unassembled WGS sequence"/>
</dbReference>
<feature type="domain" description="FlgD/Vpr Ig-like" evidence="7">
    <location>
        <begin position="109"/>
        <end position="177"/>
    </location>
</feature>
<sequence length="223" mass="23100">METGMITAATTTASTTPSTSSTAKNTLNQDSFLQLLVAQLKNQDPTSSSAMDPNQMVQQLTSFSSLEQATQTNSLLQGLLEKNQALFQAQAVSMVGKTVKVDGSGFSLKGGQASMGLNLSAAADVTLTVTDANGNIVTTLPEGNLGKGDQTLTWNGTDASGNQLPDGDYKVTVTAKSLSGAAVPYTTSLIRKIDSMAFNTDGSISLYSNGQAFSLANVIQVLS</sequence>
<comment type="function">
    <text evidence="4 5">Required for flagellar hook formation. May act as a scaffolding protein.</text>
</comment>
<dbReference type="InterPro" id="IPR005648">
    <property type="entry name" value="FlgD"/>
</dbReference>
<evidence type="ECO:0000259" key="7">
    <source>
        <dbReference type="Pfam" id="PF13860"/>
    </source>
</evidence>
<name>A0ABQ5Q7J3_9BACT</name>
<evidence type="ECO:0000256" key="3">
    <source>
        <dbReference type="ARBA" id="ARBA00022795"/>
    </source>
</evidence>
<evidence type="ECO:0000313" key="8">
    <source>
        <dbReference type="EMBL" id="GLH70441.1"/>
    </source>
</evidence>
<evidence type="ECO:0000256" key="5">
    <source>
        <dbReference type="RuleBase" id="RU362076"/>
    </source>
</evidence>
<reference evidence="8 9" key="1">
    <citation type="journal article" date="2023" name="Antonie Van Leeuwenhoek">
        <title>Mesoterricola silvestris gen. nov., sp. nov., Mesoterricola sediminis sp. nov., Geothrix oryzae sp. nov., Geothrix edaphica sp. nov., Geothrix rubra sp. nov., and Geothrix limicola sp. nov., six novel members of Acidobacteriota isolated from soils.</title>
        <authorList>
            <person name="Itoh H."/>
            <person name="Sugisawa Y."/>
            <person name="Mise K."/>
            <person name="Xu Z."/>
            <person name="Kuniyasu M."/>
            <person name="Ushijima N."/>
            <person name="Kawano K."/>
            <person name="Kobayashi E."/>
            <person name="Shiratori Y."/>
            <person name="Masuda Y."/>
            <person name="Senoo K."/>
        </authorList>
    </citation>
    <scope>NUCLEOTIDE SEQUENCE [LARGE SCALE GENOMIC DNA]</scope>
    <source>
        <strain evidence="8 9">Red803</strain>
    </source>
</reference>